<organism evidence="1">
    <name type="scientific">Anguilla anguilla</name>
    <name type="common">European freshwater eel</name>
    <name type="synonym">Muraena anguilla</name>
    <dbReference type="NCBI Taxonomy" id="7936"/>
    <lineage>
        <taxon>Eukaryota</taxon>
        <taxon>Metazoa</taxon>
        <taxon>Chordata</taxon>
        <taxon>Craniata</taxon>
        <taxon>Vertebrata</taxon>
        <taxon>Euteleostomi</taxon>
        <taxon>Actinopterygii</taxon>
        <taxon>Neopterygii</taxon>
        <taxon>Teleostei</taxon>
        <taxon>Anguilliformes</taxon>
        <taxon>Anguillidae</taxon>
        <taxon>Anguilla</taxon>
    </lineage>
</organism>
<dbReference type="AlphaFoldDB" id="A0A0E9XDG9"/>
<dbReference type="EMBL" id="GBXM01008081">
    <property type="protein sequence ID" value="JAI00497.1"/>
    <property type="molecule type" value="Transcribed_RNA"/>
</dbReference>
<evidence type="ECO:0000313" key="1">
    <source>
        <dbReference type="EMBL" id="JAI00497.1"/>
    </source>
</evidence>
<name>A0A0E9XDG9_ANGAN</name>
<proteinExistence type="predicted"/>
<reference evidence="1" key="2">
    <citation type="journal article" date="2015" name="Fish Shellfish Immunol.">
        <title>Early steps in the European eel (Anguilla anguilla)-Vibrio vulnificus interaction in the gills: Role of the RtxA13 toxin.</title>
        <authorList>
            <person name="Callol A."/>
            <person name="Pajuelo D."/>
            <person name="Ebbesson L."/>
            <person name="Teles M."/>
            <person name="MacKenzie S."/>
            <person name="Amaro C."/>
        </authorList>
    </citation>
    <scope>NUCLEOTIDE SEQUENCE</scope>
</reference>
<accession>A0A0E9XDG9</accession>
<sequence length="28" mass="3473">MHNETFCHFRCKMSFLYSEFSINLRHGH</sequence>
<reference evidence="1" key="1">
    <citation type="submission" date="2014-11" db="EMBL/GenBank/DDBJ databases">
        <authorList>
            <person name="Amaro Gonzalez C."/>
        </authorList>
    </citation>
    <scope>NUCLEOTIDE SEQUENCE</scope>
</reference>
<protein>
    <submittedName>
        <fullName evidence="1">Uncharacterized protein</fullName>
    </submittedName>
</protein>